<evidence type="ECO:0000313" key="2">
    <source>
        <dbReference type="Proteomes" id="UP000232688"/>
    </source>
</evidence>
<comment type="caution">
    <text evidence="1">The sequence shown here is derived from an EMBL/GenBank/DDBJ whole genome shotgun (WGS) entry which is preliminary data.</text>
</comment>
<dbReference type="EMBL" id="LLXH01002789">
    <property type="protein sequence ID" value="PKC55100.1"/>
    <property type="molecule type" value="Genomic_DNA"/>
</dbReference>
<reference evidence="1 2" key="1">
    <citation type="submission" date="2017-10" db="EMBL/GenBank/DDBJ databases">
        <title>Extensive intraspecific genome diversity in a model arbuscular mycorrhizal fungus.</title>
        <authorList>
            <person name="Chen E.C.H."/>
            <person name="Morin E."/>
            <person name="Baudet D."/>
            <person name="Noel J."/>
            <person name="Ndikumana S."/>
            <person name="Charron P."/>
            <person name="St-Onge C."/>
            <person name="Giorgi J."/>
            <person name="Grigoriev I.V."/>
            <person name="Roux C."/>
            <person name="Martin F.M."/>
            <person name="Corradi N."/>
        </authorList>
    </citation>
    <scope>NUCLEOTIDE SEQUENCE [LARGE SCALE GENOMIC DNA]</scope>
    <source>
        <strain evidence="1 2">A1</strain>
    </source>
</reference>
<proteinExistence type="predicted"/>
<dbReference type="VEuPathDB" id="FungiDB:RhiirA1_476163"/>
<protein>
    <submittedName>
        <fullName evidence="1">Uncharacterized protein</fullName>
    </submittedName>
</protein>
<sequence>MNQIKYCYCGGCEKNEKTTFKIIIDKLDLINSRELVIINITFSINKKQCKHLDGKTYGQCHGLARQTLINSNYKSPCDMRKKIMFTVKGEVRYIGNRQHVPSAYSARTIILIQLKIMQINNWDTIYVNDFMQLF</sequence>
<reference evidence="1 2" key="2">
    <citation type="submission" date="2017-10" db="EMBL/GenBank/DDBJ databases">
        <title>Genome analyses suggest a sexual origin of heterokaryosis in a supposedly ancient asexual fungus.</title>
        <authorList>
            <person name="Corradi N."/>
            <person name="Sedzielewska K."/>
            <person name="Noel J."/>
            <person name="Charron P."/>
            <person name="Farinelli L."/>
            <person name="Marton T."/>
            <person name="Kruger M."/>
            <person name="Pelin A."/>
            <person name="Brachmann A."/>
            <person name="Corradi N."/>
        </authorList>
    </citation>
    <scope>NUCLEOTIDE SEQUENCE [LARGE SCALE GENOMIC DNA]</scope>
    <source>
        <strain evidence="1 2">A1</strain>
    </source>
</reference>
<name>A0A2N0QVQ0_9GLOM</name>
<evidence type="ECO:0000313" key="1">
    <source>
        <dbReference type="EMBL" id="PKC55100.1"/>
    </source>
</evidence>
<accession>A0A2N0QVQ0</accession>
<gene>
    <name evidence="1" type="ORF">RhiirA1_476163</name>
</gene>
<organism evidence="1 2">
    <name type="scientific">Rhizophagus irregularis</name>
    <dbReference type="NCBI Taxonomy" id="588596"/>
    <lineage>
        <taxon>Eukaryota</taxon>
        <taxon>Fungi</taxon>
        <taxon>Fungi incertae sedis</taxon>
        <taxon>Mucoromycota</taxon>
        <taxon>Glomeromycotina</taxon>
        <taxon>Glomeromycetes</taxon>
        <taxon>Glomerales</taxon>
        <taxon>Glomeraceae</taxon>
        <taxon>Rhizophagus</taxon>
    </lineage>
</organism>
<dbReference type="Proteomes" id="UP000232688">
    <property type="component" value="Unassembled WGS sequence"/>
</dbReference>
<dbReference type="AlphaFoldDB" id="A0A2N0QVQ0"/>